<feature type="non-terminal residue" evidence="2">
    <location>
        <position position="1"/>
    </location>
</feature>
<evidence type="ECO:0000313" key="3">
    <source>
        <dbReference type="Proteomes" id="UP000324897"/>
    </source>
</evidence>
<reference evidence="2 3" key="1">
    <citation type="journal article" date="2019" name="Sci. Rep.">
        <title>A high-quality genome of Eragrostis curvula grass provides insights into Poaceae evolution and supports new strategies to enhance forage quality.</title>
        <authorList>
            <person name="Carballo J."/>
            <person name="Santos B.A.C.M."/>
            <person name="Zappacosta D."/>
            <person name="Garbus I."/>
            <person name="Selva J.P."/>
            <person name="Gallo C.A."/>
            <person name="Diaz A."/>
            <person name="Albertini E."/>
            <person name="Caccamo M."/>
            <person name="Echenique V."/>
        </authorList>
    </citation>
    <scope>NUCLEOTIDE SEQUENCE [LARGE SCALE GENOMIC DNA]</scope>
    <source>
        <strain evidence="3">cv. Victoria</strain>
        <tissue evidence="2">Leaf</tissue>
    </source>
</reference>
<dbReference type="Proteomes" id="UP000324897">
    <property type="component" value="Chromosome 3"/>
</dbReference>
<accession>A0A5J9TJL5</accession>
<keyword evidence="1" id="KW-0812">Transmembrane</keyword>
<keyword evidence="1" id="KW-0472">Membrane</keyword>
<dbReference type="Gramene" id="TVU11387">
    <property type="protein sequence ID" value="TVU11387"/>
    <property type="gene ID" value="EJB05_44972"/>
</dbReference>
<comment type="caution">
    <text evidence="2">The sequence shown here is derived from an EMBL/GenBank/DDBJ whole genome shotgun (WGS) entry which is preliminary data.</text>
</comment>
<evidence type="ECO:0000313" key="2">
    <source>
        <dbReference type="EMBL" id="TVU11387.1"/>
    </source>
</evidence>
<proteinExistence type="predicted"/>
<dbReference type="EMBL" id="RWGY01000039">
    <property type="protein sequence ID" value="TVU11387.1"/>
    <property type="molecule type" value="Genomic_DNA"/>
</dbReference>
<gene>
    <name evidence="2" type="ORF">EJB05_44972</name>
</gene>
<keyword evidence="3" id="KW-1185">Reference proteome</keyword>
<name>A0A5J9TJL5_9POAL</name>
<sequence>MTRLCGRKRICMCSVGDGALGWESTSDVGEPFEKSKGFSKITLKHSIISHGAGTEASASSWENLLITQQVLLLLQSLLRLPPRLPHPAADVPSVTGLESRSPKPTSPRVLARGRGRIKFLGSAIAYCSLFVYVTAHRRITSLSEYFGLIPVLPVP</sequence>
<feature type="transmembrane region" description="Helical" evidence="1">
    <location>
        <begin position="117"/>
        <end position="135"/>
    </location>
</feature>
<protein>
    <submittedName>
        <fullName evidence="2">Uncharacterized protein</fullName>
    </submittedName>
</protein>
<organism evidence="2 3">
    <name type="scientific">Eragrostis curvula</name>
    <name type="common">weeping love grass</name>
    <dbReference type="NCBI Taxonomy" id="38414"/>
    <lineage>
        <taxon>Eukaryota</taxon>
        <taxon>Viridiplantae</taxon>
        <taxon>Streptophyta</taxon>
        <taxon>Embryophyta</taxon>
        <taxon>Tracheophyta</taxon>
        <taxon>Spermatophyta</taxon>
        <taxon>Magnoliopsida</taxon>
        <taxon>Liliopsida</taxon>
        <taxon>Poales</taxon>
        <taxon>Poaceae</taxon>
        <taxon>PACMAD clade</taxon>
        <taxon>Chloridoideae</taxon>
        <taxon>Eragrostideae</taxon>
        <taxon>Eragrostidinae</taxon>
        <taxon>Eragrostis</taxon>
    </lineage>
</organism>
<keyword evidence="1" id="KW-1133">Transmembrane helix</keyword>
<evidence type="ECO:0000256" key="1">
    <source>
        <dbReference type="SAM" id="Phobius"/>
    </source>
</evidence>
<dbReference type="AlphaFoldDB" id="A0A5J9TJL5"/>